<keyword evidence="5 12" id="KW-0552">Olfaction</keyword>
<sequence>MKHPESYNTLNQTFVTEFIILGFTSSSQVQLAIAVIFLLIYLVTLFGNVLILLLLFIDSNLHTPMYFFLRNLSLIEVCYVSVIIPAVLHNYFSGCDRISFVGCATQMYFFLFLGTAECYLLAVMAYDRYAAICNPLHYTTIMNKSACSKMVAGTWMSGIVLSLANTSYIFSLPYCGPNVINHFFCDTPPVISLACTDTSMVETDLFVYTIMVVIVSFMIVLISYTRIVYAILHIRSSAGRQKAFSTCASHITSVCLFFGTGTFMYLRPKSSHSPESDKIIALLYSVITPVLNPMIYSLRNQEVKSSLKKLMNRNILDKI</sequence>
<dbReference type="CDD" id="cd15225">
    <property type="entry name" value="7tmA_OR10A-like"/>
    <property type="match status" value="1"/>
</dbReference>
<evidence type="ECO:0000256" key="10">
    <source>
        <dbReference type="ARBA" id="ARBA00023224"/>
    </source>
</evidence>
<dbReference type="GO" id="GO:0005886">
    <property type="term" value="C:plasma membrane"/>
    <property type="evidence" value="ECO:0007669"/>
    <property type="project" value="UniProtKB-SubCell"/>
</dbReference>
<dbReference type="InterPro" id="IPR000725">
    <property type="entry name" value="Olfact_rcpt"/>
</dbReference>
<evidence type="ECO:0000313" key="15">
    <source>
        <dbReference type="Proteomes" id="UP001181693"/>
    </source>
</evidence>
<accession>A0AAV2ZW61</accession>
<dbReference type="PROSITE" id="PS50262">
    <property type="entry name" value="G_PROTEIN_RECEP_F1_2"/>
    <property type="match status" value="1"/>
</dbReference>
<evidence type="ECO:0000256" key="2">
    <source>
        <dbReference type="ARBA" id="ARBA00022475"/>
    </source>
</evidence>
<dbReference type="InterPro" id="IPR000276">
    <property type="entry name" value="GPCR_Rhodpsn"/>
</dbReference>
<evidence type="ECO:0000256" key="3">
    <source>
        <dbReference type="ARBA" id="ARBA00022606"/>
    </source>
</evidence>
<keyword evidence="8 12" id="KW-0472">Membrane</keyword>
<protein>
    <recommendedName>
        <fullName evidence="12">Olfactory receptor</fullName>
    </recommendedName>
</protein>
<dbReference type="PANTHER" id="PTHR26452">
    <property type="entry name" value="OLFACTORY RECEPTOR"/>
    <property type="match status" value="1"/>
</dbReference>
<evidence type="ECO:0000256" key="7">
    <source>
        <dbReference type="ARBA" id="ARBA00023040"/>
    </source>
</evidence>
<reference evidence="14" key="1">
    <citation type="thesis" date="2020" institute="ProQuest LLC" country="789 East Eisenhower Parkway, Ann Arbor, MI, USA">
        <title>Comparative Genomics and Chromosome Evolution.</title>
        <authorList>
            <person name="Mudd A.B."/>
        </authorList>
    </citation>
    <scope>NUCLEOTIDE SEQUENCE</scope>
    <source>
        <strain evidence="14">1538</strain>
        <tissue evidence="14">Blood</tissue>
    </source>
</reference>
<keyword evidence="10 11" id="KW-0807">Transducer</keyword>
<organism evidence="14 15">
    <name type="scientific">Pyxicephalus adspersus</name>
    <name type="common">African bullfrog</name>
    <dbReference type="NCBI Taxonomy" id="30357"/>
    <lineage>
        <taxon>Eukaryota</taxon>
        <taxon>Metazoa</taxon>
        <taxon>Chordata</taxon>
        <taxon>Craniata</taxon>
        <taxon>Vertebrata</taxon>
        <taxon>Euteleostomi</taxon>
        <taxon>Amphibia</taxon>
        <taxon>Batrachia</taxon>
        <taxon>Anura</taxon>
        <taxon>Neobatrachia</taxon>
        <taxon>Ranoidea</taxon>
        <taxon>Pyxicephalidae</taxon>
        <taxon>Pyxicephalinae</taxon>
        <taxon>Pyxicephalus</taxon>
    </lineage>
</organism>
<evidence type="ECO:0000313" key="14">
    <source>
        <dbReference type="EMBL" id="DBA22771.1"/>
    </source>
</evidence>
<dbReference type="AlphaFoldDB" id="A0AAV2ZW61"/>
<keyword evidence="3 12" id="KW-0716">Sensory transduction</keyword>
<feature type="domain" description="G-protein coupled receptors family 1 profile" evidence="13">
    <location>
        <begin position="47"/>
        <end position="296"/>
    </location>
</feature>
<name>A0AAV2ZW61_PYXAD</name>
<keyword evidence="6 12" id="KW-1133">Transmembrane helix</keyword>
<dbReference type="Gene3D" id="1.20.1070.10">
    <property type="entry name" value="Rhodopsin 7-helix transmembrane proteins"/>
    <property type="match status" value="1"/>
</dbReference>
<keyword evidence="9 11" id="KW-0675">Receptor</keyword>
<evidence type="ECO:0000256" key="4">
    <source>
        <dbReference type="ARBA" id="ARBA00022692"/>
    </source>
</evidence>
<dbReference type="SUPFAM" id="SSF81321">
    <property type="entry name" value="Family A G protein-coupled receptor-like"/>
    <property type="match status" value="1"/>
</dbReference>
<feature type="transmembrane region" description="Helical" evidence="12">
    <location>
        <begin position="279"/>
        <end position="298"/>
    </location>
</feature>
<evidence type="ECO:0000256" key="1">
    <source>
        <dbReference type="ARBA" id="ARBA00004651"/>
    </source>
</evidence>
<dbReference type="Pfam" id="PF13853">
    <property type="entry name" value="7tm_4"/>
    <property type="match status" value="1"/>
</dbReference>
<keyword evidence="2 12" id="KW-1003">Cell membrane</keyword>
<dbReference type="InterPro" id="IPR050516">
    <property type="entry name" value="Olfactory_GPCR"/>
</dbReference>
<evidence type="ECO:0000256" key="8">
    <source>
        <dbReference type="ARBA" id="ARBA00023136"/>
    </source>
</evidence>
<feature type="transmembrane region" description="Helical" evidence="12">
    <location>
        <begin position="31"/>
        <end position="56"/>
    </location>
</feature>
<keyword evidence="7 11" id="KW-0297">G-protein coupled receptor</keyword>
<comment type="caution">
    <text evidence="14">The sequence shown here is derived from an EMBL/GenBank/DDBJ whole genome shotgun (WGS) entry which is preliminary data.</text>
</comment>
<dbReference type="GO" id="GO:0004984">
    <property type="term" value="F:olfactory receptor activity"/>
    <property type="evidence" value="ECO:0007669"/>
    <property type="project" value="InterPro"/>
</dbReference>
<evidence type="ECO:0000256" key="6">
    <source>
        <dbReference type="ARBA" id="ARBA00022989"/>
    </source>
</evidence>
<dbReference type="EMBL" id="DYDO01000006">
    <property type="protein sequence ID" value="DBA22771.1"/>
    <property type="molecule type" value="Genomic_DNA"/>
</dbReference>
<dbReference type="GO" id="GO:0004930">
    <property type="term" value="F:G protein-coupled receptor activity"/>
    <property type="evidence" value="ECO:0007669"/>
    <property type="project" value="UniProtKB-KW"/>
</dbReference>
<dbReference type="PROSITE" id="PS00237">
    <property type="entry name" value="G_PROTEIN_RECEP_F1_1"/>
    <property type="match status" value="1"/>
</dbReference>
<comment type="subcellular location">
    <subcellularLocation>
        <location evidence="1 12">Cell membrane</location>
        <topology evidence="1 12">Multi-pass membrane protein</topology>
    </subcellularLocation>
</comment>
<proteinExistence type="inferred from homology"/>
<comment type="similarity">
    <text evidence="11">Belongs to the G-protein coupled receptor 1 family.</text>
</comment>
<evidence type="ECO:0000256" key="11">
    <source>
        <dbReference type="RuleBase" id="RU000688"/>
    </source>
</evidence>
<evidence type="ECO:0000256" key="5">
    <source>
        <dbReference type="ARBA" id="ARBA00022725"/>
    </source>
</evidence>
<feature type="transmembrane region" description="Helical" evidence="12">
    <location>
        <begin position="244"/>
        <end position="267"/>
    </location>
</feature>
<feature type="transmembrane region" description="Helical" evidence="12">
    <location>
        <begin position="108"/>
        <end position="129"/>
    </location>
</feature>
<evidence type="ECO:0000256" key="9">
    <source>
        <dbReference type="ARBA" id="ARBA00023170"/>
    </source>
</evidence>
<feature type="transmembrane region" description="Helical" evidence="12">
    <location>
        <begin position="68"/>
        <end position="88"/>
    </location>
</feature>
<dbReference type="FunFam" id="1.20.1070.10:FF:000001">
    <property type="entry name" value="Olfactory receptor"/>
    <property type="match status" value="1"/>
</dbReference>
<dbReference type="Proteomes" id="UP001181693">
    <property type="component" value="Unassembled WGS sequence"/>
</dbReference>
<keyword evidence="15" id="KW-1185">Reference proteome</keyword>
<evidence type="ECO:0000256" key="12">
    <source>
        <dbReference type="RuleBase" id="RU363047"/>
    </source>
</evidence>
<dbReference type="PRINTS" id="PR00245">
    <property type="entry name" value="OLFACTORYR"/>
</dbReference>
<evidence type="ECO:0000259" key="13">
    <source>
        <dbReference type="PROSITE" id="PS50262"/>
    </source>
</evidence>
<dbReference type="InterPro" id="IPR017452">
    <property type="entry name" value="GPCR_Rhodpsn_7TM"/>
</dbReference>
<dbReference type="PRINTS" id="PR00237">
    <property type="entry name" value="GPCRRHODOPSN"/>
</dbReference>
<keyword evidence="4 11" id="KW-0812">Transmembrane</keyword>
<feature type="transmembrane region" description="Helical" evidence="12">
    <location>
        <begin position="150"/>
        <end position="170"/>
    </location>
</feature>
<gene>
    <name evidence="14" type="ORF">GDO54_013774</name>
</gene>
<feature type="transmembrane region" description="Helical" evidence="12">
    <location>
        <begin position="206"/>
        <end position="232"/>
    </location>
</feature>